<dbReference type="InterPro" id="IPR036291">
    <property type="entry name" value="NAD(P)-bd_dom_sf"/>
</dbReference>
<dbReference type="Gene3D" id="3.40.50.720">
    <property type="entry name" value="NAD(P)-binding Rossmann-like Domain"/>
    <property type="match status" value="1"/>
</dbReference>
<evidence type="ECO:0000259" key="1">
    <source>
        <dbReference type="Pfam" id="PF13380"/>
    </source>
</evidence>
<reference evidence="2 3" key="1">
    <citation type="submission" date="2018-07" db="EMBL/GenBank/DDBJ databases">
        <title>Genomic Encyclopedia of Type Strains, Phase IV (KMG-IV): sequencing the most valuable type-strain genomes for metagenomic binning, comparative biology and taxonomic classification.</title>
        <authorList>
            <person name="Goeker M."/>
        </authorList>
    </citation>
    <scope>NUCLEOTIDE SEQUENCE [LARGE SCALE GENOMIC DNA]</scope>
    <source>
        <strain evidence="2 3">DSM 4134</strain>
    </source>
</reference>
<keyword evidence="3" id="KW-1185">Reference proteome</keyword>
<dbReference type="RefSeq" id="WP_115869266.1">
    <property type="nucleotide sequence ID" value="NZ_QREG01000017.1"/>
</dbReference>
<accession>A0A3D9KZB3</accession>
<gene>
    <name evidence="2" type="ORF">C7460_11780</name>
</gene>
<organism evidence="2 3">
    <name type="scientific">Marinoscillum furvescens DSM 4134</name>
    <dbReference type="NCBI Taxonomy" id="1122208"/>
    <lineage>
        <taxon>Bacteria</taxon>
        <taxon>Pseudomonadati</taxon>
        <taxon>Bacteroidota</taxon>
        <taxon>Cytophagia</taxon>
        <taxon>Cytophagales</taxon>
        <taxon>Reichenbachiellaceae</taxon>
        <taxon>Marinoscillum</taxon>
    </lineage>
</organism>
<dbReference type="OrthoDB" id="708726at2"/>
<evidence type="ECO:0000313" key="2">
    <source>
        <dbReference type="EMBL" id="RED95630.1"/>
    </source>
</evidence>
<evidence type="ECO:0000313" key="3">
    <source>
        <dbReference type="Proteomes" id="UP000256779"/>
    </source>
</evidence>
<protein>
    <recommendedName>
        <fullName evidence="1">CoA-binding domain-containing protein</fullName>
    </recommendedName>
</protein>
<dbReference type="SUPFAM" id="SSF51735">
    <property type="entry name" value="NAD(P)-binding Rossmann-fold domains"/>
    <property type="match status" value="1"/>
</dbReference>
<dbReference type="EMBL" id="QREG01000017">
    <property type="protein sequence ID" value="RED95630.1"/>
    <property type="molecule type" value="Genomic_DNA"/>
</dbReference>
<dbReference type="Proteomes" id="UP000256779">
    <property type="component" value="Unassembled WGS sequence"/>
</dbReference>
<dbReference type="AlphaFoldDB" id="A0A3D9KZB3"/>
<feature type="domain" description="CoA-binding" evidence="1">
    <location>
        <begin position="5"/>
        <end position="119"/>
    </location>
</feature>
<dbReference type="Pfam" id="PF13380">
    <property type="entry name" value="CoA_binding_2"/>
    <property type="match status" value="1"/>
</dbReference>
<dbReference type="InterPro" id="IPR003781">
    <property type="entry name" value="CoA-bd"/>
</dbReference>
<comment type="caution">
    <text evidence="2">The sequence shown here is derived from an EMBL/GenBank/DDBJ whole genome shotgun (WGS) entry which is preliminary data.</text>
</comment>
<proteinExistence type="predicted"/>
<name>A0A3D9KZB3_MARFU</name>
<sequence length="124" mass="13808">MHNNKKTVIIGATNNPSRYAYLAAERLAAHDHSFIPVSIKKGEVLGEPILNLKNHPEIPEVHTITLYINPSHQKQWEDYILSLSPDRIIFNPGTENPDLVEKAKNAGIETVYGCTLVMLSAGTY</sequence>